<keyword evidence="1" id="KW-1133">Transmembrane helix</keyword>
<keyword evidence="1" id="KW-0472">Membrane</keyword>
<feature type="transmembrane region" description="Helical" evidence="1">
    <location>
        <begin position="6"/>
        <end position="26"/>
    </location>
</feature>
<feature type="transmembrane region" description="Helical" evidence="1">
    <location>
        <begin position="33"/>
        <end position="52"/>
    </location>
</feature>
<sequence>MNWSPFPQYHDFWVAIITSLLGNLTFGRETSNITLTIIILTVLAIVAFYAYVSTAIDTTFDYKDPDTCRLIIEARGLPNIGANQLEPLHAHATAHTRNLVSFKFDATQRIGQVNWDHLPVAIRSDVREQLDMQKTEEVQIHLATFAQFLVLRVIIMALFKKTKEDLDGNDGNLVRLAKSITRT</sequence>
<evidence type="ECO:0000256" key="1">
    <source>
        <dbReference type="SAM" id="Phobius"/>
    </source>
</evidence>
<keyword evidence="1" id="KW-0812">Transmembrane</keyword>
<dbReference type="EMBL" id="SPNV01000025">
    <property type="protein sequence ID" value="KAF5865003.1"/>
    <property type="molecule type" value="Genomic_DNA"/>
</dbReference>
<proteinExistence type="predicted"/>
<evidence type="ECO:0000313" key="2">
    <source>
        <dbReference type="EMBL" id="KAF5865003.1"/>
    </source>
</evidence>
<organism evidence="2 3">
    <name type="scientific">Petromyces alliaceus</name>
    <name type="common">Aspergillus alliaceus</name>
    <dbReference type="NCBI Taxonomy" id="209559"/>
    <lineage>
        <taxon>Eukaryota</taxon>
        <taxon>Fungi</taxon>
        <taxon>Dikarya</taxon>
        <taxon>Ascomycota</taxon>
        <taxon>Pezizomycotina</taxon>
        <taxon>Eurotiomycetes</taxon>
        <taxon>Eurotiomycetidae</taxon>
        <taxon>Eurotiales</taxon>
        <taxon>Aspergillaceae</taxon>
        <taxon>Aspergillus</taxon>
        <taxon>Aspergillus subgen. Circumdati</taxon>
    </lineage>
</organism>
<accession>A0A8H6AFH2</accession>
<dbReference type="Proteomes" id="UP000541154">
    <property type="component" value="Unassembled WGS sequence"/>
</dbReference>
<name>A0A8H6AFH2_PETAA</name>
<comment type="caution">
    <text evidence="2">The sequence shown here is derived from an EMBL/GenBank/DDBJ whole genome shotgun (WGS) entry which is preliminary data.</text>
</comment>
<dbReference type="AlphaFoldDB" id="A0A8H6AFH2"/>
<protein>
    <submittedName>
        <fullName evidence="2">Uncharacterized protein</fullName>
    </submittedName>
</protein>
<evidence type="ECO:0000313" key="3">
    <source>
        <dbReference type="Proteomes" id="UP000541154"/>
    </source>
</evidence>
<gene>
    <name evidence="2" type="ORF">ETB97_005568</name>
</gene>
<feature type="transmembrane region" description="Helical" evidence="1">
    <location>
        <begin position="140"/>
        <end position="159"/>
    </location>
</feature>
<reference evidence="2 3" key="1">
    <citation type="submission" date="2019-04" db="EMBL/GenBank/DDBJ databases">
        <title>Aspergillus burnettii sp. nov., novel species from soil in southeast Queensland.</title>
        <authorList>
            <person name="Gilchrist C.L.M."/>
            <person name="Pitt J.I."/>
            <person name="Lange L."/>
            <person name="Lacey H.J."/>
            <person name="Vuong D."/>
            <person name="Midgley D.J."/>
            <person name="Greenfield P."/>
            <person name="Bradbury M."/>
            <person name="Lacey E."/>
            <person name="Busk P.K."/>
            <person name="Pilgaard B."/>
            <person name="Chooi Y.H."/>
            <person name="Piggott A.M."/>
        </authorList>
    </citation>
    <scope>NUCLEOTIDE SEQUENCE [LARGE SCALE GENOMIC DNA]</scope>
    <source>
        <strain evidence="2 3">FRR 5400</strain>
    </source>
</reference>
<keyword evidence="3" id="KW-1185">Reference proteome</keyword>